<dbReference type="Gene3D" id="2.60.40.10">
    <property type="entry name" value="Immunoglobulins"/>
    <property type="match status" value="1"/>
</dbReference>
<reference evidence="10 11" key="1">
    <citation type="submission" date="2016-07" db="EMBL/GenBank/DDBJ databases">
        <title>Disparate Historic Effective Population Sizes Predicted by Modern Levels of Genome Diversity for the Scaled Quail (Callipepla squamata) and the Northern Bobwhite (Colinus virginianus): Inferences from First and Second Generation Draft Genome Assemblies for Sympatric New World Quail.</title>
        <authorList>
            <person name="Oldeschulte D.L."/>
            <person name="Halley Y.A."/>
            <person name="Bhattarai E.K."/>
            <person name="Brashear W.A."/>
            <person name="Hill J."/>
            <person name="Metz R.P."/>
            <person name="Johnson C.D."/>
            <person name="Rollins D."/>
            <person name="Peterson M.J."/>
            <person name="Bickhart D.M."/>
            <person name="Decker J.E."/>
            <person name="Seabury C.M."/>
        </authorList>
    </citation>
    <scope>NUCLEOTIDE SEQUENCE [LARGE SCALE GENOMIC DNA]</scope>
    <source>
        <strain evidence="10 11">Texas</strain>
        <tissue evidence="10">Leg muscle</tissue>
    </source>
</reference>
<organism evidence="10 11">
    <name type="scientific">Callipepla squamata</name>
    <name type="common">Scaled quail</name>
    <dbReference type="NCBI Taxonomy" id="9009"/>
    <lineage>
        <taxon>Eukaryota</taxon>
        <taxon>Metazoa</taxon>
        <taxon>Chordata</taxon>
        <taxon>Craniata</taxon>
        <taxon>Vertebrata</taxon>
        <taxon>Euteleostomi</taxon>
        <taxon>Archelosauria</taxon>
        <taxon>Archosauria</taxon>
        <taxon>Dinosauria</taxon>
        <taxon>Saurischia</taxon>
        <taxon>Theropoda</taxon>
        <taxon>Coelurosauria</taxon>
        <taxon>Aves</taxon>
        <taxon>Neognathae</taxon>
        <taxon>Galloanserae</taxon>
        <taxon>Galliformes</taxon>
        <taxon>Odontophoridae</taxon>
        <taxon>Callipepla</taxon>
    </lineage>
</organism>
<dbReference type="AlphaFoldDB" id="A0A226MBS4"/>
<accession>A0A226MBS4</accession>
<dbReference type="STRING" id="9009.A0A226MBS4"/>
<evidence type="ECO:0000256" key="2">
    <source>
        <dbReference type="ARBA" id="ARBA00022692"/>
    </source>
</evidence>
<gene>
    <name evidence="10" type="ORF">ASZ78_007113</name>
</gene>
<evidence type="ECO:0000256" key="7">
    <source>
        <dbReference type="ARBA" id="ARBA00023170"/>
    </source>
</evidence>
<dbReference type="EMBL" id="MCFN01002313">
    <property type="protein sequence ID" value="OXB52681.1"/>
    <property type="molecule type" value="Genomic_DNA"/>
</dbReference>
<evidence type="ECO:0000256" key="8">
    <source>
        <dbReference type="SAM" id="MobiDB-lite"/>
    </source>
</evidence>
<name>A0A226MBS4_CALSU</name>
<dbReference type="PANTHER" id="PTHR23037">
    <property type="entry name" value="CYTOKINE RECEPTOR"/>
    <property type="match status" value="1"/>
</dbReference>
<dbReference type="GO" id="GO:0016064">
    <property type="term" value="P:immunoglobulin mediated immune response"/>
    <property type="evidence" value="ECO:0007669"/>
    <property type="project" value="TreeGrafter"/>
</dbReference>
<dbReference type="InterPro" id="IPR036116">
    <property type="entry name" value="FN3_sf"/>
</dbReference>
<dbReference type="PANTHER" id="PTHR23037:SF22">
    <property type="entry name" value="CYTOKINE RECEPTOR COMMON SUBUNIT BETA"/>
    <property type="match status" value="1"/>
</dbReference>
<dbReference type="GO" id="GO:0004896">
    <property type="term" value="F:cytokine receptor activity"/>
    <property type="evidence" value="ECO:0007669"/>
    <property type="project" value="TreeGrafter"/>
</dbReference>
<sequence>MQYLNDKKEVSQHPTTCGKDTDVRTKEHKSPEAPGCPTVLQQCPLEYITTDSLSLPSARDTTHLPLVTAGEQPCDPQELQPSSDCSCHEVTPGKSDVTLSLSGQVPASPETHGDAFGDYLDVHSGLHGPSELTKTSLPFQLKGSTLPKEQPLSEGNLVVLNPDSTEPVFLCQTVQIINITNDEPPFIFTDQMLSPSTKYRGKMRARVNNLDYQGYWSEWSEEFTWETENALSPLVLPLILPALIITLLVVAYCSYKYFL</sequence>
<comment type="caution">
    <text evidence="10">The sequence shown here is derived from an EMBL/GenBank/DDBJ whole genome shotgun (WGS) entry which is preliminary data.</text>
</comment>
<feature type="compositionally biased region" description="Basic and acidic residues" evidence="8">
    <location>
        <begin position="1"/>
        <end position="11"/>
    </location>
</feature>
<dbReference type="GO" id="GO:0009897">
    <property type="term" value="C:external side of plasma membrane"/>
    <property type="evidence" value="ECO:0007669"/>
    <property type="project" value="TreeGrafter"/>
</dbReference>
<keyword evidence="5 9" id="KW-0472">Membrane</keyword>
<dbReference type="InterPro" id="IPR013783">
    <property type="entry name" value="Ig-like_fold"/>
</dbReference>
<feature type="compositionally biased region" description="Basic and acidic residues" evidence="8">
    <location>
        <begin position="19"/>
        <end position="31"/>
    </location>
</feature>
<evidence type="ECO:0000256" key="1">
    <source>
        <dbReference type="ARBA" id="ARBA00004167"/>
    </source>
</evidence>
<keyword evidence="7" id="KW-0675">Receptor</keyword>
<evidence type="ECO:0000256" key="9">
    <source>
        <dbReference type="SAM" id="Phobius"/>
    </source>
</evidence>
<protein>
    <recommendedName>
        <fullName evidence="12">Fibronectin type-III domain-containing protein</fullName>
    </recommendedName>
</protein>
<evidence type="ECO:0000313" key="10">
    <source>
        <dbReference type="EMBL" id="OXB52681.1"/>
    </source>
</evidence>
<evidence type="ECO:0008006" key="12">
    <source>
        <dbReference type="Google" id="ProtNLM"/>
    </source>
</evidence>
<keyword evidence="6" id="KW-1015">Disulfide bond</keyword>
<dbReference type="SUPFAM" id="SSF49265">
    <property type="entry name" value="Fibronectin type III"/>
    <property type="match status" value="1"/>
</dbReference>
<evidence type="ECO:0000256" key="4">
    <source>
        <dbReference type="ARBA" id="ARBA00022989"/>
    </source>
</evidence>
<dbReference type="Proteomes" id="UP000198323">
    <property type="component" value="Unassembled WGS sequence"/>
</dbReference>
<feature type="non-terminal residue" evidence="10">
    <location>
        <position position="259"/>
    </location>
</feature>
<comment type="subcellular location">
    <subcellularLocation>
        <location evidence="1">Membrane</location>
        <topology evidence="1">Single-pass membrane protein</topology>
    </subcellularLocation>
</comment>
<keyword evidence="3" id="KW-0732">Signal</keyword>
<feature type="transmembrane region" description="Helical" evidence="9">
    <location>
        <begin position="234"/>
        <end position="255"/>
    </location>
</feature>
<evidence type="ECO:0000313" key="11">
    <source>
        <dbReference type="Proteomes" id="UP000198323"/>
    </source>
</evidence>
<feature type="region of interest" description="Disordered" evidence="8">
    <location>
        <begin position="1"/>
        <end position="38"/>
    </location>
</feature>
<evidence type="ECO:0000256" key="3">
    <source>
        <dbReference type="ARBA" id="ARBA00022729"/>
    </source>
</evidence>
<proteinExistence type="predicted"/>
<keyword evidence="4 9" id="KW-1133">Transmembrane helix</keyword>
<evidence type="ECO:0000256" key="6">
    <source>
        <dbReference type="ARBA" id="ARBA00023157"/>
    </source>
</evidence>
<keyword evidence="2 9" id="KW-0812">Transmembrane</keyword>
<evidence type="ECO:0000256" key="5">
    <source>
        <dbReference type="ARBA" id="ARBA00023136"/>
    </source>
</evidence>
<keyword evidence="11" id="KW-1185">Reference proteome</keyword>